<dbReference type="InterPro" id="IPR035926">
    <property type="entry name" value="NusB-like_sf"/>
</dbReference>
<sequence>MTRREAREQAFLLIFEKSFREESMEEIIEAAVEARAIREDAFSTAVACGVCEKRGELDALIEKNLINWEKKRISRVALSLLRMAVYEMKFISDVPVSVSINEAVELAKKYAGDEESSFVNGVLGSVARQEEAAL</sequence>
<keyword evidence="4 6" id="KW-0805">Transcription regulation</keyword>
<keyword evidence="5 6" id="KW-0804">Transcription</keyword>
<name>A0ABV1DWT2_9FIRM</name>
<comment type="function">
    <text evidence="6">Involved in transcription antitermination. Required for transcription of ribosomal RNA (rRNA) genes. Binds specifically to the boxA antiterminator sequence of the ribosomal RNA (rrn) operons.</text>
</comment>
<dbReference type="HAMAP" id="MF_00073">
    <property type="entry name" value="NusB"/>
    <property type="match status" value="1"/>
</dbReference>
<dbReference type="PANTHER" id="PTHR11078">
    <property type="entry name" value="N UTILIZATION SUBSTANCE PROTEIN B-RELATED"/>
    <property type="match status" value="1"/>
</dbReference>
<dbReference type="Pfam" id="PF01029">
    <property type="entry name" value="NusB"/>
    <property type="match status" value="1"/>
</dbReference>
<evidence type="ECO:0000256" key="1">
    <source>
        <dbReference type="ARBA" id="ARBA00005952"/>
    </source>
</evidence>
<feature type="domain" description="NusB/RsmB/TIM44" evidence="7">
    <location>
        <begin position="4"/>
        <end position="128"/>
    </location>
</feature>
<evidence type="ECO:0000256" key="4">
    <source>
        <dbReference type="ARBA" id="ARBA00023015"/>
    </source>
</evidence>
<evidence type="ECO:0000256" key="5">
    <source>
        <dbReference type="ARBA" id="ARBA00023163"/>
    </source>
</evidence>
<dbReference type="Gene3D" id="1.10.940.10">
    <property type="entry name" value="NusB-like"/>
    <property type="match status" value="1"/>
</dbReference>
<dbReference type="Proteomes" id="UP001489509">
    <property type="component" value="Unassembled WGS sequence"/>
</dbReference>
<dbReference type="RefSeq" id="WP_349217765.1">
    <property type="nucleotide sequence ID" value="NZ_JBBMFD010000001.1"/>
</dbReference>
<comment type="similarity">
    <text evidence="1 6">Belongs to the NusB family.</text>
</comment>
<dbReference type="NCBIfam" id="TIGR01951">
    <property type="entry name" value="nusB"/>
    <property type="match status" value="1"/>
</dbReference>
<dbReference type="InterPro" id="IPR011605">
    <property type="entry name" value="NusB_fam"/>
</dbReference>
<keyword evidence="3 6" id="KW-0694">RNA-binding</keyword>
<evidence type="ECO:0000259" key="7">
    <source>
        <dbReference type="Pfam" id="PF01029"/>
    </source>
</evidence>
<accession>A0ABV1DWT2</accession>
<evidence type="ECO:0000256" key="6">
    <source>
        <dbReference type="HAMAP-Rule" id="MF_00073"/>
    </source>
</evidence>
<evidence type="ECO:0000313" key="8">
    <source>
        <dbReference type="EMBL" id="MEQ2439507.1"/>
    </source>
</evidence>
<protein>
    <recommendedName>
        <fullName evidence="6">Transcription antitermination protein NusB</fullName>
    </recommendedName>
    <alternativeName>
        <fullName evidence="6">Antitermination factor NusB</fullName>
    </alternativeName>
</protein>
<organism evidence="8 9">
    <name type="scientific">Solibaculum intestinale</name>
    <dbReference type="NCBI Taxonomy" id="3133165"/>
    <lineage>
        <taxon>Bacteria</taxon>
        <taxon>Bacillati</taxon>
        <taxon>Bacillota</taxon>
        <taxon>Clostridia</taxon>
        <taxon>Eubacteriales</taxon>
        <taxon>Oscillospiraceae</taxon>
        <taxon>Solibaculum</taxon>
    </lineage>
</organism>
<evidence type="ECO:0000256" key="3">
    <source>
        <dbReference type="ARBA" id="ARBA00022884"/>
    </source>
</evidence>
<comment type="caution">
    <text evidence="8">The sequence shown here is derived from an EMBL/GenBank/DDBJ whole genome shotgun (WGS) entry which is preliminary data.</text>
</comment>
<keyword evidence="9" id="KW-1185">Reference proteome</keyword>
<evidence type="ECO:0000256" key="2">
    <source>
        <dbReference type="ARBA" id="ARBA00022814"/>
    </source>
</evidence>
<dbReference type="PANTHER" id="PTHR11078:SF3">
    <property type="entry name" value="ANTITERMINATION NUSB DOMAIN-CONTAINING PROTEIN"/>
    <property type="match status" value="1"/>
</dbReference>
<evidence type="ECO:0000313" key="9">
    <source>
        <dbReference type="Proteomes" id="UP001489509"/>
    </source>
</evidence>
<dbReference type="EMBL" id="JBBMFD010000001">
    <property type="protein sequence ID" value="MEQ2439507.1"/>
    <property type="molecule type" value="Genomic_DNA"/>
</dbReference>
<gene>
    <name evidence="6 8" type="primary">nusB</name>
    <name evidence="8" type="ORF">WMO26_01550</name>
</gene>
<keyword evidence="2 6" id="KW-0889">Transcription antitermination</keyword>
<dbReference type="InterPro" id="IPR006027">
    <property type="entry name" value="NusB_RsmB_TIM44"/>
</dbReference>
<reference evidence="8 9" key="1">
    <citation type="submission" date="2024-03" db="EMBL/GenBank/DDBJ databases">
        <title>Human intestinal bacterial collection.</title>
        <authorList>
            <person name="Pauvert C."/>
            <person name="Hitch T.C.A."/>
            <person name="Clavel T."/>
        </authorList>
    </citation>
    <scope>NUCLEOTIDE SEQUENCE [LARGE SCALE GENOMIC DNA]</scope>
    <source>
        <strain evidence="8 9">CLA-JM-H44</strain>
    </source>
</reference>
<proteinExistence type="inferred from homology"/>
<dbReference type="SUPFAM" id="SSF48013">
    <property type="entry name" value="NusB-like"/>
    <property type="match status" value="1"/>
</dbReference>